<dbReference type="InterPro" id="IPR002938">
    <property type="entry name" value="FAD-bd"/>
</dbReference>
<reference evidence="5" key="1">
    <citation type="journal article" date="2020" name="Stud. Mycol.">
        <title>101 Dothideomycetes genomes: a test case for predicting lifestyles and emergence of pathogens.</title>
        <authorList>
            <person name="Haridas S."/>
            <person name="Albert R."/>
            <person name="Binder M."/>
            <person name="Bloem J."/>
            <person name="Labutti K."/>
            <person name="Salamov A."/>
            <person name="Andreopoulos B."/>
            <person name="Baker S."/>
            <person name="Barry K."/>
            <person name="Bills G."/>
            <person name="Bluhm B."/>
            <person name="Cannon C."/>
            <person name="Castanera R."/>
            <person name="Culley D."/>
            <person name="Daum C."/>
            <person name="Ezra D."/>
            <person name="Gonzalez J."/>
            <person name="Henrissat B."/>
            <person name="Kuo A."/>
            <person name="Liang C."/>
            <person name="Lipzen A."/>
            <person name="Lutzoni F."/>
            <person name="Magnuson J."/>
            <person name="Mondo S."/>
            <person name="Nolan M."/>
            <person name="Ohm R."/>
            <person name="Pangilinan J."/>
            <person name="Park H.-J."/>
            <person name="Ramirez L."/>
            <person name="Alfaro M."/>
            <person name="Sun H."/>
            <person name="Tritt A."/>
            <person name="Yoshinaga Y."/>
            <person name="Zwiers L.-H."/>
            <person name="Turgeon B."/>
            <person name="Goodwin S."/>
            <person name="Spatafora J."/>
            <person name="Crous P."/>
            <person name="Grigoriev I."/>
        </authorList>
    </citation>
    <scope>NUCLEOTIDE SEQUENCE</scope>
    <source>
        <strain evidence="5">CBS 473.64</strain>
    </source>
</reference>
<keyword evidence="3" id="KW-0560">Oxidoreductase</keyword>
<dbReference type="InterPro" id="IPR036188">
    <property type="entry name" value="FAD/NAD-bd_sf"/>
</dbReference>
<feature type="domain" description="FAD-binding" evidence="4">
    <location>
        <begin position="8"/>
        <end position="339"/>
    </location>
</feature>
<keyword evidence="2" id="KW-0274">FAD</keyword>
<organism evidence="5 6">
    <name type="scientific">Massarina eburnea CBS 473.64</name>
    <dbReference type="NCBI Taxonomy" id="1395130"/>
    <lineage>
        <taxon>Eukaryota</taxon>
        <taxon>Fungi</taxon>
        <taxon>Dikarya</taxon>
        <taxon>Ascomycota</taxon>
        <taxon>Pezizomycotina</taxon>
        <taxon>Dothideomycetes</taxon>
        <taxon>Pleosporomycetidae</taxon>
        <taxon>Pleosporales</taxon>
        <taxon>Massarineae</taxon>
        <taxon>Massarinaceae</taxon>
        <taxon>Massarina</taxon>
    </lineage>
</organism>
<sequence length="430" mass="47813">MPPTQPLQILISGGGIAGTALAYWLLQAQTPLEITIIERSPGPRPGGQAVDIRDSGVTVIRRMGIEQAIRDKTTTEKGIDFVYRDGVSTARFPMTGDTESQSFTSEFEILRGDLADILEKNLGEIDGKGRVEWVFDEFVREVVEVDGGRVRVKFMNHSKEREFDLVVGADGMVSKTRRLVWGDGPGGMQFLKRVGQYMSFFTIKKEVGDTAFSPWYFTNKGRLAVTRPSPYDDRRVLLAVTDSNMSRFVGIEKAMKEGPEKQKQWLAKEFEGAGWITERLIKGMWETKDFYIQEIAQVKMGEEGWVKGRVALCGDAGYCPSPISGMGTTSALVGAYILAGEISKSPDDIPHALKRHQELLQPFIDEVQKLYPGTPWIVNPQSEWGIKVLNMAVTVASNTWVKWIGGSLGGMIGKFIGGKPWELPRYSAFD</sequence>
<keyword evidence="1" id="KW-0285">Flavoprotein</keyword>
<dbReference type="GO" id="GO:0071949">
    <property type="term" value="F:FAD binding"/>
    <property type="evidence" value="ECO:0007669"/>
    <property type="project" value="InterPro"/>
</dbReference>
<dbReference type="SUPFAM" id="SSF51905">
    <property type="entry name" value="FAD/NAD(P)-binding domain"/>
    <property type="match status" value="1"/>
</dbReference>
<dbReference type="Gene3D" id="3.50.50.60">
    <property type="entry name" value="FAD/NAD(P)-binding domain"/>
    <property type="match status" value="1"/>
</dbReference>
<dbReference type="PRINTS" id="PR00420">
    <property type="entry name" value="RNGMNOXGNASE"/>
</dbReference>
<dbReference type="EMBL" id="MU006796">
    <property type="protein sequence ID" value="KAF2636890.1"/>
    <property type="molecule type" value="Genomic_DNA"/>
</dbReference>
<evidence type="ECO:0000256" key="1">
    <source>
        <dbReference type="ARBA" id="ARBA00022630"/>
    </source>
</evidence>
<keyword evidence="6" id="KW-1185">Reference proteome</keyword>
<dbReference type="Proteomes" id="UP000799753">
    <property type="component" value="Unassembled WGS sequence"/>
</dbReference>
<accession>A0A6A6RNE1</accession>
<dbReference type="PANTHER" id="PTHR46865:SF2">
    <property type="entry name" value="MONOOXYGENASE"/>
    <property type="match status" value="1"/>
</dbReference>
<protein>
    <submittedName>
        <fullName evidence="5">FAD/NAD(P)-binding domain-containing protein</fullName>
    </submittedName>
</protein>
<dbReference type="Pfam" id="PF01494">
    <property type="entry name" value="FAD_binding_3"/>
    <property type="match status" value="1"/>
</dbReference>
<name>A0A6A6RNE1_9PLEO</name>
<proteinExistence type="predicted"/>
<evidence type="ECO:0000256" key="2">
    <source>
        <dbReference type="ARBA" id="ARBA00022827"/>
    </source>
</evidence>
<dbReference type="OrthoDB" id="655030at2759"/>
<evidence type="ECO:0000259" key="4">
    <source>
        <dbReference type="Pfam" id="PF01494"/>
    </source>
</evidence>
<evidence type="ECO:0000313" key="6">
    <source>
        <dbReference type="Proteomes" id="UP000799753"/>
    </source>
</evidence>
<dbReference type="GO" id="GO:0016491">
    <property type="term" value="F:oxidoreductase activity"/>
    <property type="evidence" value="ECO:0007669"/>
    <property type="project" value="UniProtKB-KW"/>
</dbReference>
<gene>
    <name evidence="5" type="ORF">P280DRAFT_552694</name>
</gene>
<evidence type="ECO:0000256" key="3">
    <source>
        <dbReference type="ARBA" id="ARBA00023002"/>
    </source>
</evidence>
<dbReference type="PANTHER" id="PTHR46865">
    <property type="entry name" value="OXIDOREDUCTASE-RELATED"/>
    <property type="match status" value="1"/>
</dbReference>
<dbReference type="InterPro" id="IPR051704">
    <property type="entry name" value="FAD_aromatic-hydroxylase"/>
</dbReference>
<evidence type="ECO:0000313" key="5">
    <source>
        <dbReference type="EMBL" id="KAF2636890.1"/>
    </source>
</evidence>
<dbReference type="Gene3D" id="3.30.9.10">
    <property type="entry name" value="D-Amino Acid Oxidase, subunit A, domain 2"/>
    <property type="match status" value="1"/>
</dbReference>
<dbReference type="AlphaFoldDB" id="A0A6A6RNE1"/>